<keyword evidence="2" id="KW-0408">Iron</keyword>
<reference evidence="5 6" key="1">
    <citation type="submission" date="2009-01" db="EMBL/GenBank/DDBJ databases">
        <authorList>
            <person name="Fulton L."/>
            <person name="Clifton S."/>
            <person name="Fulton B."/>
            <person name="Xu J."/>
            <person name="Minx P."/>
            <person name="Pepin K.H."/>
            <person name="Johnson M."/>
            <person name="Bhonagiri V."/>
            <person name="Nash W.E."/>
            <person name="Mardis E.R."/>
            <person name="Wilson R.K."/>
        </authorList>
    </citation>
    <scope>NUCLEOTIDE SEQUENCE [LARGE SCALE GENOMIC DNA]</scope>
    <source>
        <strain evidence="5 6">DSM 5476</strain>
    </source>
</reference>
<evidence type="ECO:0000259" key="4">
    <source>
        <dbReference type="PROSITE" id="PS51379"/>
    </source>
</evidence>
<dbReference type="STRING" id="537013.CLOSTMETH_03022"/>
<dbReference type="HOGENOM" id="CLU_139698_5_6_9"/>
<accession>C0EGM9</accession>
<evidence type="ECO:0000256" key="1">
    <source>
        <dbReference type="ARBA" id="ARBA00022723"/>
    </source>
</evidence>
<dbReference type="PROSITE" id="PS51379">
    <property type="entry name" value="4FE4S_FER_2"/>
    <property type="match status" value="2"/>
</dbReference>
<dbReference type="GO" id="GO:0046872">
    <property type="term" value="F:metal ion binding"/>
    <property type="evidence" value="ECO:0007669"/>
    <property type="project" value="UniProtKB-KW"/>
</dbReference>
<organism evidence="5 6">
    <name type="scientific">[Clostridium] methylpentosum DSM 5476</name>
    <dbReference type="NCBI Taxonomy" id="537013"/>
    <lineage>
        <taxon>Bacteria</taxon>
        <taxon>Bacillati</taxon>
        <taxon>Bacillota</taxon>
        <taxon>Clostridia</taxon>
        <taxon>Eubacteriales</taxon>
        <taxon>Oscillospiraceae</taxon>
        <taxon>Oscillospiraceae incertae sedis</taxon>
    </lineage>
</organism>
<evidence type="ECO:0000313" key="5">
    <source>
        <dbReference type="EMBL" id="EEG29372.1"/>
    </source>
</evidence>
<dbReference type="Pfam" id="PF25160">
    <property type="entry name" value="LdpA_Fe-S-bd"/>
    <property type="match status" value="1"/>
</dbReference>
<evidence type="ECO:0000256" key="3">
    <source>
        <dbReference type="ARBA" id="ARBA00023014"/>
    </source>
</evidence>
<dbReference type="InterPro" id="IPR017900">
    <property type="entry name" value="4Fe4S_Fe_S_CS"/>
</dbReference>
<protein>
    <submittedName>
        <fullName evidence="5">4Fe-4S binding domain protein</fullName>
    </submittedName>
</protein>
<evidence type="ECO:0000313" key="6">
    <source>
        <dbReference type="Proteomes" id="UP000003340"/>
    </source>
</evidence>
<dbReference type="AlphaFoldDB" id="C0EGM9"/>
<dbReference type="SUPFAM" id="SSF54862">
    <property type="entry name" value="4Fe-4S ferredoxins"/>
    <property type="match status" value="1"/>
</dbReference>
<feature type="domain" description="4Fe-4S ferredoxin-type" evidence="4">
    <location>
        <begin position="4"/>
        <end position="34"/>
    </location>
</feature>
<name>C0EGM9_9FIRM</name>
<keyword evidence="3" id="KW-0411">Iron-sulfur</keyword>
<dbReference type="PROSITE" id="PS00198">
    <property type="entry name" value="4FE4S_FER_1"/>
    <property type="match status" value="2"/>
</dbReference>
<evidence type="ECO:0000256" key="2">
    <source>
        <dbReference type="ARBA" id="ARBA00023004"/>
    </source>
</evidence>
<feature type="domain" description="4Fe-4S ferredoxin-type" evidence="4">
    <location>
        <begin position="35"/>
        <end position="64"/>
    </location>
</feature>
<dbReference type="Gene3D" id="3.30.70.20">
    <property type="match status" value="1"/>
</dbReference>
<dbReference type="Proteomes" id="UP000003340">
    <property type="component" value="Unassembled WGS sequence"/>
</dbReference>
<comment type="caution">
    <text evidence="5">The sequence shown here is derived from an EMBL/GenBank/DDBJ whole genome shotgun (WGS) entry which is preliminary data.</text>
</comment>
<dbReference type="eggNOG" id="COG1245">
    <property type="taxonomic scope" value="Bacteria"/>
</dbReference>
<dbReference type="GO" id="GO:0051536">
    <property type="term" value="F:iron-sulfur cluster binding"/>
    <property type="evidence" value="ECO:0007669"/>
    <property type="project" value="UniProtKB-KW"/>
</dbReference>
<dbReference type="EMBL" id="ACEC01000104">
    <property type="protein sequence ID" value="EEG29372.1"/>
    <property type="molecule type" value="Genomic_DNA"/>
</dbReference>
<keyword evidence="1" id="KW-0479">Metal-binding</keyword>
<reference evidence="5 6" key="2">
    <citation type="submission" date="2009-02" db="EMBL/GenBank/DDBJ databases">
        <title>Draft genome sequence of Clostridium methylpentosum (DSM 5476).</title>
        <authorList>
            <person name="Sudarsanam P."/>
            <person name="Ley R."/>
            <person name="Guruge J."/>
            <person name="Turnbaugh P.J."/>
            <person name="Mahowald M."/>
            <person name="Liep D."/>
            <person name="Gordon J."/>
        </authorList>
    </citation>
    <scope>NUCLEOTIDE SEQUENCE [LARGE SCALE GENOMIC DNA]</scope>
    <source>
        <strain evidence="5 6">DSM 5476</strain>
    </source>
</reference>
<keyword evidence="6" id="KW-1185">Reference proteome</keyword>
<gene>
    <name evidence="5" type="ORF">CLOSTMETH_03022</name>
</gene>
<dbReference type="InterPro" id="IPR017896">
    <property type="entry name" value="4Fe4S_Fe-S-bd"/>
</dbReference>
<dbReference type="InterPro" id="IPR057431">
    <property type="entry name" value="LdpA_Fe-S-bd"/>
</dbReference>
<sequence length="68" mass="7061">MITSRKMANIGKECVACGCCVRVCPKEAIQIAWGISACVDQEKCVGCGKCAKACPAAVIDIVERGASL</sequence>
<proteinExistence type="predicted"/>